<protein>
    <submittedName>
        <fullName evidence="2">Uncharacterized protein</fullName>
    </submittedName>
</protein>
<sequence>MQRRGSQPSSSSSSSNRWPSVPNLDGPQSQPRLKPLPQLPTTKAASTIQRRWDAPDVVAGRVADRIRTINSLQQLPSIVPKRSEPVLPPSQPPVLFPEDEFRRASPFPRRDSAQSPIRPETPLSQSHPRLSPLVHCPMPKRYQPRLSANIEKVAVPIDEQLMCYRHGRKLKIRTSVPAGMDKASSGSYIPTGPMIRQQVDPLSPWAFGRRLAKTSGTTVSPDICSDCLAEQRILEREVESSTRTPRTLPVQPLKSASSSIYTEPGTPPESGQSSNVLVGTTIDNQTIQVPGATVSDLPPDKFGGIVATDLGDMIDAIIVEHSGSLGKVISNIRNGMPDSDWTQKLSRDLAKVSEAVATLPEDDIRQAPAFSRNINGRRSIILDASPDALRRRAKTMPELLDLVEAATEEFGISSSNVPRRKFSLDQIRMPGDFPHTPSTHSSTTIDSPAARPAMQPASSAQSEASISAITPQALETVRRSGPSVAANQALKVQPPSTSEADEDEATLVEHELLLPSVNSSTKSQQGQNTSGEASTAQQRSRIPKASAIPLARPLYASSDTPRSDPAELNPSVVAKQYQYQRTFQQGWLREAAVIERAQRRSRSRSSGASRV</sequence>
<name>A0A074XQD7_9PEZI</name>
<feature type="region of interest" description="Disordered" evidence="1">
    <location>
        <begin position="1"/>
        <end position="57"/>
    </location>
</feature>
<dbReference type="STRING" id="1043004.A0A074XQD7"/>
<dbReference type="AlphaFoldDB" id="A0A074XQD7"/>
<feature type="region of interest" description="Disordered" evidence="1">
    <location>
        <begin position="237"/>
        <end position="276"/>
    </location>
</feature>
<feature type="compositionally biased region" description="Pro residues" evidence="1">
    <location>
        <begin position="86"/>
        <end position="95"/>
    </location>
</feature>
<dbReference type="OrthoDB" id="270171at2759"/>
<dbReference type="HOGENOM" id="CLU_526723_0_0_1"/>
<evidence type="ECO:0000256" key="1">
    <source>
        <dbReference type="SAM" id="MobiDB-lite"/>
    </source>
</evidence>
<proteinExistence type="predicted"/>
<organism evidence="2 3">
    <name type="scientific">Aureobasidium namibiae CBS 147.97</name>
    <dbReference type="NCBI Taxonomy" id="1043004"/>
    <lineage>
        <taxon>Eukaryota</taxon>
        <taxon>Fungi</taxon>
        <taxon>Dikarya</taxon>
        <taxon>Ascomycota</taxon>
        <taxon>Pezizomycotina</taxon>
        <taxon>Dothideomycetes</taxon>
        <taxon>Dothideomycetidae</taxon>
        <taxon>Dothideales</taxon>
        <taxon>Saccotheciaceae</taxon>
        <taxon>Aureobasidium</taxon>
    </lineage>
</organism>
<feature type="compositionally biased region" description="Low complexity" evidence="1">
    <location>
        <begin position="434"/>
        <end position="465"/>
    </location>
</feature>
<dbReference type="GeneID" id="25408862"/>
<feature type="region of interest" description="Disordered" evidence="1">
    <location>
        <begin position="427"/>
        <end position="465"/>
    </location>
</feature>
<evidence type="ECO:0000313" key="3">
    <source>
        <dbReference type="Proteomes" id="UP000027730"/>
    </source>
</evidence>
<feature type="region of interest" description="Disordered" evidence="1">
    <location>
        <begin position="477"/>
        <end position="504"/>
    </location>
</feature>
<feature type="compositionally biased region" description="Polar residues" evidence="1">
    <location>
        <begin position="39"/>
        <end position="49"/>
    </location>
</feature>
<dbReference type="RefSeq" id="XP_013430658.1">
    <property type="nucleotide sequence ID" value="XM_013575204.1"/>
</dbReference>
<feature type="region of interest" description="Disordered" evidence="1">
    <location>
        <begin position="516"/>
        <end position="572"/>
    </location>
</feature>
<accession>A0A074XQD7</accession>
<dbReference type="Proteomes" id="UP000027730">
    <property type="component" value="Unassembled WGS sequence"/>
</dbReference>
<feature type="compositionally biased region" description="Polar residues" evidence="1">
    <location>
        <begin position="516"/>
        <end position="540"/>
    </location>
</feature>
<feature type="region of interest" description="Disordered" evidence="1">
    <location>
        <begin position="105"/>
        <end position="132"/>
    </location>
</feature>
<feature type="region of interest" description="Disordered" evidence="1">
    <location>
        <begin position="80"/>
        <end position="99"/>
    </location>
</feature>
<gene>
    <name evidence="2" type="ORF">M436DRAFT_37562</name>
</gene>
<keyword evidence="3" id="KW-1185">Reference proteome</keyword>
<dbReference type="EMBL" id="KL584703">
    <property type="protein sequence ID" value="KEQ76816.1"/>
    <property type="molecule type" value="Genomic_DNA"/>
</dbReference>
<evidence type="ECO:0000313" key="2">
    <source>
        <dbReference type="EMBL" id="KEQ76816.1"/>
    </source>
</evidence>
<reference evidence="2 3" key="1">
    <citation type="journal article" date="2014" name="BMC Genomics">
        <title>Genome sequencing of four Aureobasidium pullulans varieties: biotechnological potential, stress tolerance, and description of new species.</title>
        <authorList>
            <person name="Gostin Ar C."/>
            <person name="Ohm R.A."/>
            <person name="Kogej T."/>
            <person name="Sonjak S."/>
            <person name="Turk M."/>
            <person name="Zajc J."/>
            <person name="Zalar P."/>
            <person name="Grube M."/>
            <person name="Sun H."/>
            <person name="Han J."/>
            <person name="Sharma A."/>
            <person name="Chiniquy J."/>
            <person name="Ngan C.Y."/>
            <person name="Lipzen A."/>
            <person name="Barry K."/>
            <person name="Grigoriev I.V."/>
            <person name="Gunde-Cimerman N."/>
        </authorList>
    </citation>
    <scope>NUCLEOTIDE SEQUENCE [LARGE SCALE GENOMIC DNA]</scope>
    <source>
        <strain evidence="2 3">CBS 147.97</strain>
    </source>
</reference>